<dbReference type="InterPro" id="IPR001304">
    <property type="entry name" value="C-type_lectin-like"/>
</dbReference>
<dbReference type="PROSITE" id="PS00615">
    <property type="entry name" value="C_TYPE_LECTIN_1"/>
    <property type="match status" value="1"/>
</dbReference>
<organism evidence="4 5">
    <name type="scientific">Triplophysa tibetana</name>
    <dbReference type="NCBI Taxonomy" id="1572043"/>
    <lineage>
        <taxon>Eukaryota</taxon>
        <taxon>Metazoa</taxon>
        <taxon>Chordata</taxon>
        <taxon>Craniata</taxon>
        <taxon>Vertebrata</taxon>
        <taxon>Euteleostomi</taxon>
        <taxon>Actinopterygii</taxon>
        <taxon>Neopterygii</taxon>
        <taxon>Teleostei</taxon>
        <taxon>Ostariophysi</taxon>
        <taxon>Cypriniformes</taxon>
        <taxon>Nemacheilidae</taxon>
        <taxon>Triplophysa</taxon>
    </lineage>
</organism>
<accession>A0A5A9PIA1</accession>
<dbReference type="Pfam" id="PF00059">
    <property type="entry name" value="Lectin_C"/>
    <property type="match status" value="3"/>
</dbReference>
<dbReference type="EMBL" id="SOYY01000005">
    <property type="protein sequence ID" value="KAA0721558.1"/>
    <property type="molecule type" value="Genomic_DNA"/>
</dbReference>
<feature type="domain" description="C-type lectin" evidence="3">
    <location>
        <begin position="25"/>
        <end position="128"/>
    </location>
</feature>
<reference evidence="4 5" key="1">
    <citation type="journal article" date="2019" name="Mol. Ecol. Resour.">
        <title>Chromosome-level genome assembly of Triplophysa tibetana, a fish adapted to the harsh high-altitude environment of the Tibetan Plateau.</title>
        <authorList>
            <person name="Yang X."/>
            <person name="Liu H."/>
            <person name="Ma Z."/>
            <person name="Zou Y."/>
            <person name="Zou M."/>
            <person name="Mao Y."/>
            <person name="Li X."/>
            <person name="Wang H."/>
            <person name="Chen T."/>
            <person name="Wang W."/>
            <person name="Yang R."/>
        </authorList>
    </citation>
    <scope>NUCLEOTIDE SEQUENCE [LARGE SCALE GENOMIC DNA]</scope>
    <source>
        <strain evidence="4">TTIB1903HZAU</strain>
        <tissue evidence="4">Muscle</tissue>
    </source>
</reference>
<dbReference type="InterPro" id="IPR016187">
    <property type="entry name" value="CTDL_fold"/>
</dbReference>
<feature type="domain" description="C-type lectin" evidence="3">
    <location>
        <begin position="264"/>
        <end position="371"/>
    </location>
</feature>
<keyword evidence="5" id="KW-1185">Reference proteome</keyword>
<comment type="caution">
    <text evidence="4">The sequence shown here is derived from an EMBL/GenBank/DDBJ whole genome shotgun (WGS) entry which is preliminary data.</text>
</comment>
<feature type="domain" description="C-type lectin" evidence="3">
    <location>
        <begin position="130"/>
        <end position="245"/>
    </location>
</feature>
<dbReference type="Proteomes" id="UP000324632">
    <property type="component" value="Chromosome 5"/>
</dbReference>
<feature type="chain" id="PRO_5022913453" description="C-type lectin domain-containing protein" evidence="2">
    <location>
        <begin position="21"/>
        <end position="376"/>
    </location>
</feature>
<dbReference type="PANTHER" id="PTHR45784:SF3">
    <property type="entry name" value="C-TYPE LECTIN DOMAIN FAMILY 4 MEMBER K-LIKE-RELATED"/>
    <property type="match status" value="1"/>
</dbReference>
<evidence type="ECO:0000313" key="4">
    <source>
        <dbReference type="EMBL" id="KAA0721558.1"/>
    </source>
</evidence>
<evidence type="ECO:0000313" key="5">
    <source>
        <dbReference type="Proteomes" id="UP000324632"/>
    </source>
</evidence>
<dbReference type="SUPFAM" id="SSF56436">
    <property type="entry name" value="C-type lectin-like"/>
    <property type="match status" value="3"/>
</dbReference>
<evidence type="ECO:0000256" key="2">
    <source>
        <dbReference type="SAM" id="SignalP"/>
    </source>
</evidence>
<feature type="signal peptide" evidence="2">
    <location>
        <begin position="1"/>
        <end position="20"/>
    </location>
</feature>
<evidence type="ECO:0000256" key="1">
    <source>
        <dbReference type="ARBA" id="ARBA00023157"/>
    </source>
</evidence>
<dbReference type="Gene3D" id="3.10.100.10">
    <property type="entry name" value="Mannose-Binding Protein A, subunit A"/>
    <property type="match status" value="3"/>
</dbReference>
<dbReference type="InterPro" id="IPR016186">
    <property type="entry name" value="C-type_lectin-like/link_sf"/>
</dbReference>
<protein>
    <recommendedName>
        <fullName evidence="3">C-type lectin domain-containing protein</fullName>
    </recommendedName>
</protein>
<dbReference type="PANTHER" id="PTHR45784">
    <property type="entry name" value="C-TYPE LECTIN DOMAIN FAMILY 20 MEMBER A-RELATED"/>
    <property type="match status" value="1"/>
</dbReference>
<name>A0A5A9PIA1_9TELE</name>
<dbReference type="InterPro" id="IPR018378">
    <property type="entry name" value="C-type_lectin_CS"/>
</dbReference>
<dbReference type="CDD" id="cd00037">
    <property type="entry name" value="CLECT"/>
    <property type="match status" value="1"/>
</dbReference>
<keyword evidence="2" id="KW-0732">Signal</keyword>
<sequence>MAQTLYFSLLVIALCSSSECSQRRYHYININKTWTEAQRYCRENYTDLATVNNINDMNELMKTVNEKQNVWIGLKNTSVYKWKWSLGDPVKYTNLESGPTNDRRDCAAMRNGTWRQQDCNENMRFICYDDSSKSYIIHTSNKTWREAQSFCRQYHTDLISVRNQTDNQLIHNIVNDPHTSVWIGLFKDLWEWSDNADSAFRFWASTEPNGGSSDAGFCTEIRMMDEWRGQWNDAGCSFSHPFVCHESVFIVCSDELILIKQNLSWTEAVRYCRENHVDLVSVDSLEIQLMVTEVLHQASTAEVWMGLHYYCLMNLWIWVRGEVVCYQNWAPGVQIQLKDCSGEHIAGALQSGGDHLWISLPRSHKLNFICTRRDST</sequence>
<proteinExistence type="predicted"/>
<keyword evidence="1" id="KW-1015">Disulfide bond</keyword>
<gene>
    <name evidence="4" type="ORF">E1301_Tti019446</name>
</gene>
<dbReference type="SMART" id="SM00034">
    <property type="entry name" value="CLECT"/>
    <property type="match status" value="3"/>
</dbReference>
<dbReference type="PROSITE" id="PS50041">
    <property type="entry name" value="C_TYPE_LECTIN_2"/>
    <property type="match status" value="3"/>
</dbReference>
<evidence type="ECO:0000259" key="3">
    <source>
        <dbReference type="PROSITE" id="PS50041"/>
    </source>
</evidence>
<dbReference type="AlphaFoldDB" id="A0A5A9PIA1"/>